<accession>A0ACB7STG9</accession>
<gene>
    <name evidence="1" type="ORF">HPB50_027258</name>
</gene>
<organism evidence="1 2">
    <name type="scientific">Hyalomma asiaticum</name>
    <name type="common">Tick</name>
    <dbReference type="NCBI Taxonomy" id="266040"/>
    <lineage>
        <taxon>Eukaryota</taxon>
        <taxon>Metazoa</taxon>
        <taxon>Ecdysozoa</taxon>
        <taxon>Arthropoda</taxon>
        <taxon>Chelicerata</taxon>
        <taxon>Arachnida</taxon>
        <taxon>Acari</taxon>
        <taxon>Parasitiformes</taxon>
        <taxon>Ixodida</taxon>
        <taxon>Ixodoidea</taxon>
        <taxon>Ixodidae</taxon>
        <taxon>Hyalomminae</taxon>
        <taxon>Hyalomma</taxon>
    </lineage>
</organism>
<keyword evidence="2" id="KW-1185">Reference proteome</keyword>
<dbReference type="EMBL" id="CM023483">
    <property type="protein sequence ID" value="KAH6937362.1"/>
    <property type="molecule type" value="Genomic_DNA"/>
</dbReference>
<reference evidence="1" key="1">
    <citation type="submission" date="2020-05" db="EMBL/GenBank/DDBJ databases">
        <title>Large-scale comparative analyses of tick genomes elucidate their genetic diversity and vector capacities.</title>
        <authorList>
            <person name="Jia N."/>
            <person name="Wang J."/>
            <person name="Shi W."/>
            <person name="Du L."/>
            <person name="Sun Y."/>
            <person name="Zhan W."/>
            <person name="Jiang J."/>
            <person name="Wang Q."/>
            <person name="Zhang B."/>
            <person name="Ji P."/>
            <person name="Sakyi L.B."/>
            <person name="Cui X."/>
            <person name="Yuan T."/>
            <person name="Jiang B."/>
            <person name="Yang W."/>
            <person name="Lam T.T.-Y."/>
            <person name="Chang Q."/>
            <person name="Ding S."/>
            <person name="Wang X."/>
            <person name="Zhu J."/>
            <person name="Ruan X."/>
            <person name="Zhao L."/>
            <person name="Wei J."/>
            <person name="Que T."/>
            <person name="Du C."/>
            <person name="Cheng J."/>
            <person name="Dai P."/>
            <person name="Han X."/>
            <person name="Huang E."/>
            <person name="Gao Y."/>
            <person name="Liu J."/>
            <person name="Shao H."/>
            <person name="Ye R."/>
            <person name="Li L."/>
            <person name="Wei W."/>
            <person name="Wang X."/>
            <person name="Wang C."/>
            <person name="Yang T."/>
            <person name="Huo Q."/>
            <person name="Li W."/>
            <person name="Guo W."/>
            <person name="Chen H."/>
            <person name="Zhou L."/>
            <person name="Ni X."/>
            <person name="Tian J."/>
            <person name="Zhou Y."/>
            <person name="Sheng Y."/>
            <person name="Liu T."/>
            <person name="Pan Y."/>
            <person name="Xia L."/>
            <person name="Li J."/>
            <person name="Zhao F."/>
            <person name="Cao W."/>
        </authorList>
    </citation>
    <scope>NUCLEOTIDE SEQUENCE</scope>
    <source>
        <strain evidence="1">Hyas-2018</strain>
    </source>
</reference>
<name>A0ACB7STG9_HYAAI</name>
<protein>
    <submittedName>
        <fullName evidence="1">Uncharacterized protein</fullName>
    </submittedName>
</protein>
<proteinExistence type="predicted"/>
<sequence length="158" mass="17175">MKKAALTTKERPSSAAQSRAATATGKADGEKARLSLAARVDDDYSPPCTRSQAERFATQVKIHAELEERRASFANQRAHERCVLKGMENLHLGKDRGARQEDTAEKGKSETGPARKSSKVTKPSAKGDAEVPSATDEKQQEIFKKPKGRAAPRSKTKS</sequence>
<evidence type="ECO:0000313" key="2">
    <source>
        <dbReference type="Proteomes" id="UP000821845"/>
    </source>
</evidence>
<evidence type="ECO:0000313" key="1">
    <source>
        <dbReference type="EMBL" id="KAH6937362.1"/>
    </source>
</evidence>
<dbReference type="Proteomes" id="UP000821845">
    <property type="component" value="Chromosome 3"/>
</dbReference>
<comment type="caution">
    <text evidence="1">The sequence shown here is derived from an EMBL/GenBank/DDBJ whole genome shotgun (WGS) entry which is preliminary data.</text>
</comment>